<dbReference type="GO" id="GO:0004252">
    <property type="term" value="F:serine-type endopeptidase activity"/>
    <property type="evidence" value="ECO:0007669"/>
    <property type="project" value="InterPro"/>
</dbReference>
<dbReference type="Proteomes" id="UP000504629">
    <property type="component" value="Unplaced"/>
</dbReference>
<evidence type="ECO:0000313" key="3">
    <source>
        <dbReference type="Proteomes" id="UP000504629"/>
    </source>
</evidence>
<dbReference type="OrthoDB" id="7468684at2759"/>
<keyword evidence="1" id="KW-0472">Membrane</keyword>
<keyword evidence="1" id="KW-1133">Transmembrane helix</keyword>
<name>A0A6J2K5E4_BOMMA</name>
<gene>
    <name evidence="4" type="primary">LOC114247947</name>
</gene>
<keyword evidence="1" id="KW-0812">Transmembrane</keyword>
<dbReference type="AlphaFoldDB" id="A0A6J2K5E4"/>
<dbReference type="InterPro" id="IPR009003">
    <property type="entry name" value="Peptidase_S1_PA"/>
</dbReference>
<dbReference type="SMR" id="A0A6J2K5E4"/>
<evidence type="ECO:0000259" key="2">
    <source>
        <dbReference type="Pfam" id="PF00089"/>
    </source>
</evidence>
<sequence length="297" mass="33266">MEEIIDDNKVIENDNDLEPEYKYNFINRPWDDRSIKSKVCLVALLIAIFTATMACVINNFVMHYRSFNSATNLNSEINCFRIKLNEYPFVARIHSLSSKKLICVGAVVSQTSVLASGVCVQNGPILAYMGSNANSRCKKGFLLEIIDYVKHDGIVSKRLVLLSSQENTAECAVPIRIGSTLDWKSKVQIIGRSSNVGWTLTRQLVSLTDKYFKIPYKNVNKHRMFCTKHLARCPVKAGDLLIQRGFLFGLATTSVQIKRNTKACFANLTAVRGELDDLNLGINFESVAIARTNLSKT</sequence>
<dbReference type="Pfam" id="PF00089">
    <property type="entry name" value="Trypsin"/>
    <property type="match status" value="1"/>
</dbReference>
<keyword evidence="3" id="KW-1185">Reference proteome</keyword>
<dbReference type="InterPro" id="IPR001254">
    <property type="entry name" value="Trypsin_dom"/>
</dbReference>
<dbReference type="GO" id="GO:0006508">
    <property type="term" value="P:proteolysis"/>
    <property type="evidence" value="ECO:0007669"/>
    <property type="project" value="InterPro"/>
</dbReference>
<evidence type="ECO:0000256" key="1">
    <source>
        <dbReference type="SAM" id="Phobius"/>
    </source>
</evidence>
<feature type="domain" description="Peptidase S1" evidence="2">
    <location>
        <begin position="83"/>
        <end position="227"/>
    </location>
</feature>
<proteinExistence type="predicted"/>
<protein>
    <submittedName>
        <fullName evidence="4">Uncharacterized protein LOC114247947</fullName>
    </submittedName>
</protein>
<dbReference type="SUPFAM" id="SSF50494">
    <property type="entry name" value="Trypsin-like serine proteases"/>
    <property type="match status" value="1"/>
</dbReference>
<evidence type="ECO:0000313" key="4">
    <source>
        <dbReference type="RefSeq" id="XP_028036838.1"/>
    </source>
</evidence>
<dbReference type="RefSeq" id="XP_028036838.1">
    <property type="nucleotide sequence ID" value="XM_028181037.1"/>
</dbReference>
<organism evidence="3 4">
    <name type="scientific">Bombyx mandarina</name>
    <name type="common">Wild silk moth</name>
    <name type="synonym">Wild silkworm</name>
    <dbReference type="NCBI Taxonomy" id="7092"/>
    <lineage>
        <taxon>Eukaryota</taxon>
        <taxon>Metazoa</taxon>
        <taxon>Ecdysozoa</taxon>
        <taxon>Arthropoda</taxon>
        <taxon>Hexapoda</taxon>
        <taxon>Insecta</taxon>
        <taxon>Pterygota</taxon>
        <taxon>Neoptera</taxon>
        <taxon>Endopterygota</taxon>
        <taxon>Lepidoptera</taxon>
        <taxon>Glossata</taxon>
        <taxon>Ditrysia</taxon>
        <taxon>Bombycoidea</taxon>
        <taxon>Bombycidae</taxon>
        <taxon>Bombycinae</taxon>
        <taxon>Bombyx</taxon>
    </lineage>
</organism>
<dbReference type="GeneID" id="114247947"/>
<accession>A0A6J2K5E4</accession>
<dbReference type="KEGG" id="bman:114247947"/>
<reference evidence="4" key="1">
    <citation type="submission" date="2025-08" db="UniProtKB">
        <authorList>
            <consortium name="RefSeq"/>
        </authorList>
    </citation>
    <scope>IDENTIFICATION</scope>
    <source>
        <tissue evidence="4">Silk gland</tissue>
    </source>
</reference>
<feature type="transmembrane region" description="Helical" evidence="1">
    <location>
        <begin position="39"/>
        <end position="61"/>
    </location>
</feature>